<dbReference type="Proteomes" id="UP000656077">
    <property type="component" value="Unassembled WGS sequence"/>
</dbReference>
<name>A0A964W3L6_9CLOT</name>
<keyword evidence="3" id="KW-0443">Lipid metabolism</keyword>
<protein>
    <submittedName>
        <fullName evidence="4">DUF479 domain-containing protein</fullName>
    </submittedName>
</protein>
<dbReference type="AlphaFoldDB" id="A0A964W3L6"/>
<dbReference type="PIRSF" id="PIRSF011489">
    <property type="entry name" value="DUF479"/>
    <property type="match status" value="1"/>
</dbReference>
<organism evidence="4 5">
    <name type="scientific">Clostridium chromiireducens</name>
    <dbReference type="NCBI Taxonomy" id="225345"/>
    <lineage>
        <taxon>Bacteria</taxon>
        <taxon>Bacillati</taxon>
        <taxon>Bacillota</taxon>
        <taxon>Clostridia</taxon>
        <taxon>Eubacteriales</taxon>
        <taxon>Clostridiaceae</taxon>
        <taxon>Clostridium</taxon>
    </lineage>
</organism>
<evidence type="ECO:0000256" key="2">
    <source>
        <dbReference type="ARBA" id="ARBA00022801"/>
    </source>
</evidence>
<dbReference type="GO" id="GO:0006633">
    <property type="term" value="P:fatty acid biosynthetic process"/>
    <property type="evidence" value="ECO:0007669"/>
    <property type="project" value="InterPro"/>
</dbReference>
<proteinExistence type="predicted"/>
<dbReference type="PANTHER" id="PTHR38764:SF1">
    <property type="entry name" value="ACYL CARRIER PROTEIN PHOSPHODIESTERASE"/>
    <property type="match status" value="1"/>
</dbReference>
<reference evidence="4" key="1">
    <citation type="submission" date="2019-12" db="EMBL/GenBank/DDBJ databases">
        <title>Microbes associate with the intestines of laboratory mice.</title>
        <authorList>
            <person name="Navarre W."/>
            <person name="Wong E."/>
        </authorList>
    </citation>
    <scope>NUCLEOTIDE SEQUENCE</scope>
    <source>
        <strain evidence="4">NM79_F5</strain>
    </source>
</reference>
<evidence type="ECO:0000313" key="5">
    <source>
        <dbReference type="Proteomes" id="UP000656077"/>
    </source>
</evidence>
<evidence type="ECO:0000256" key="1">
    <source>
        <dbReference type="ARBA" id="ARBA00022516"/>
    </source>
</evidence>
<dbReference type="PANTHER" id="PTHR38764">
    <property type="entry name" value="ACYL CARRIER PROTEIN PHOSPHODIESTERASE"/>
    <property type="match status" value="1"/>
</dbReference>
<evidence type="ECO:0000313" key="4">
    <source>
        <dbReference type="EMBL" id="MVX65302.1"/>
    </source>
</evidence>
<dbReference type="EMBL" id="WSRQ01000029">
    <property type="protein sequence ID" value="MVX65302.1"/>
    <property type="molecule type" value="Genomic_DNA"/>
</dbReference>
<keyword evidence="1" id="KW-0444">Lipid biosynthesis</keyword>
<sequence length="196" mass="23265">MNYLAHIHLSDNSEENMLGNFLGDFVSKSLEDEFEYSIKQGILMHKRLDTFTDSHPDFANSRERISSTNRRLAGVLIDIFYDHFLAKNWSDYSSVSLEEYADNFYKILKKYSYCLPDKLTRRMPFMIEENWLLSYRDIRGIEIAVERTAKRFSTTKHPLINPIDELINNYEGLEDDFKCFYPQAIEYADKLKIILW</sequence>
<gene>
    <name evidence="4" type="ORF">GKZ28_16540</name>
</gene>
<dbReference type="InterPro" id="IPR007431">
    <property type="entry name" value="ACP_PD"/>
</dbReference>
<keyword evidence="2" id="KW-0378">Hydrolase</keyword>
<dbReference type="GO" id="GO:0008770">
    <property type="term" value="F:[acyl-carrier-protein] phosphodiesterase activity"/>
    <property type="evidence" value="ECO:0007669"/>
    <property type="project" value="InterPro"/>
</dbReference>
<dbReference type="RefSeq" id="WP_160360053.1">
    <property type="nucleotide sequence ID" value="NZ_WSRQ01000029.1"/>
</dbReference>
<dbReference type="Pfam" id="PF04336">
    <property type="entry name" value="ACP_PD"/>
    <property type="match status" value="1"/>
</dbReference>
<accession>A0A964W3L6</accession>
<evidence type="ECO:0000256" key="3">
    <source>
        <dbReference type="ARBA" id="ARBA00023098"/>
    </source>
</evidence>
<comment type="caution">
    <text evidence="4">The sequence shown here is derived from an EMBL/GenBank/DDBJ whole genome shotgun (WGS) entry which is preliminary data.</text>
</comment>